<dbReference type="AlphaFoldDB" id="A0A3N7GEC9"/>
<keyword evidence="2" id="KW-0472">Membrane</keyword>
<feature type="region of interest" description="Disordered" evidence="1">
    <location>
        <begin position="35"/>
        <end position="59"/>
    </location>
</feature>
<protein>
    <submittedName>
        <fullName evidence="3">Uncharacterized protein</fullName>
    </submittedName>
</protein>
<dbReference type="EMBL" id="CM009294">
    <property type="protein sequence ID" value="RQO90324.1"/>
    <property type="molecule type" value="Genomic_DNA"/>
</dbReference>
<dbReference type="Proteomes" id="UP000006729">
    <property type="component" value="Chromosome 5"/>
</dbReference>
<evidence type="ECO:0000313" key="4">
    <source>
        <dbReference type="Proteomes" id="UP000006729"/>
    </source>
</evidence>
<keyword evidence="2" id="KW-1133">Transmembrane helix</keyword>
<proteinExistence type="predicted"/>
<gene>
    <name evidence="3" type="ORF">POPTR_005G099050</name>
</gene>
<name>A0A3N7GEC9_POPTR</name>
<evidence type="ECO:0000313" key="3">
    <source>
        <dbReference type="EMBL" id="RQO90324.1"/>
    </source>
</evidence>
<dbReference type="Gramene" id="Potri.005G099050.1.v4.1">
    <property type="protein sequence ID" value="Potri.005G099050.1.v4.1"/>
    <property type="gene ID" value="Potri.005G099050.v4.1"/>
</dbReference>
<sequence>MFFLTFNYFVILILTAAAFLLRQYYFFSADRVSRRQKGNGKQGVPPPSPAPEAENTRRAFPPLYLPLGLNHF</sequence>
<organism evidence="3 4">
    <name type="scientific">Populus trichocarpa</name>
    <name type="common">Western balsam poplar</name>
    <name type="synonym">Populus balsamifera subsp. trichocarpa</name>
    <dbReference type="NCBI Taxonomy" id="3694"/>
    <lineage>
        <taxon>Eukaryota</taxon>
        <taxon>Viridiplantae</taxon>
        <taxon>Streptophyta</taxon>
        <taxon>Embryophyta</taxon>
        <taxon>Tracheophyta</taxon>
        <taxon>Spermatophyta</taxon>
        <taxon>Magnoliopsida</taxon>
        <taxon>eudicotyledons</taxon>
        <taxon>Gunneridae</taxon>
        <taxon>Pentapetalae</taxon>
        <taxon>rosids</taxon>
        <taxon>fabids</taxon>
        <taxon>Malpighiales</taxon>
        <taxon>Salicaceae</taxon>
        <taxon>Saliceae</taxon>
        <taxon>Populus</taxon>
    </lineage>
</organism>
<dbReference type="InParanoid" id="A0A3N7GEC9"/>
<feature type="transmembrane region" description="Helical" evidence="2">
    <location>
        <begin position="6"/>
        <end position="27"/>
    </location>
</feature>
<evidence type="ECO:0000256" key="1">
    <source>
        <dbReference type="SAM" id="MobiDB-lite"/>
    </source>
</evidence>
<keyword evidence="4" id="KW-1185">Reference proteome</keyword>
<accession>A0A3N7GEC9</accession>
<keyword evidence="2" id="KW-0812">Transmembrane</keyword>
<evidence type="ECO:0000256" key="2">
    <source>
        <dbReference type="SAM" id="Phobius"/>
    </source>
</evidence>
<reference evidence="3 4" key="1">
    <citation type="journal article" date="2006" name="Science">
        <title>The genome of black cottonwood, Populus trichocarpa (Torr. &amp; Gray).</title>
        <authorList>
            <person name="Tuskan G.A."/>
            <person name="Difazio S."/>
            <person name="Jansson S."/>
            <person name="Bohlmann J."/>
            <person name="Grigoriev I."/>
            <person name="Hellsten U."/>
            <person name="Putnam N."/>
            <person name="Ralph S."/>
            <person name="Rombauts S."/>
            <person name="Salamov A."/>
            <person name="Schein J."/>
            <person name="Sterck L."/>
            <person name="Aerts A."/>
            <person name="Bhalerao R.R."/>
            <person name="Bhalerao R.P."/>
            <person name="Blaudez D."/>
            <person name="Boerjan W."/>
            <person name="Brun A."/>
            <person name="Brunner A."/>
            <person name="Busov V."/>
            <person name="Campbell M."/>
            <person name="Carlson J."/>
            <person name="Chalot M."/>
            <person name="Chapman J."/>
            <person name="Chen G.L."/>
            <person name="Cooper D."/>
            <person name="Coutinho P.M."/>
            <person name="Couturier J."/>
            <person name="Covert S."/>
            <person name="Cronk Q."/>
            <person name="Cunningham R."/>
            <person name="Davis J."/>
            <person name="Degroeve S."/>
            <person name="Dejardin A."/>
            <person name="Depamphilis C."/>
            <person name="Detter J."/>
            <person name="Dirks B."/>
            <person name="Dubchak I."/>
            <person name="Duplessis S."/>
            <person name="Ehlting J."/>
            <person name="Ellis B."/>
            <person name="Gendler K."/>
            <person name="Goodstein D."/>
            <person name="Gribskov M."/>
            <person name="Grimwood J."/>
            <person name="Groover A."/>
            <person name="Gunter L."/>
            <person name="Hamberger B."/>
            <person name="Heinze B."/>
            <person name="Helariutta Y."/>
            <person name="Henrissat B."/>
            <person name="Holligan D."/>
            <person name="Holt R."/>
            <person name="Huang W."/>
            <person name="Islam-Faridi N."/>
            <person name="Jones S."/>
            <person name="Jones-Rhoades M."/>
            <person name="Jorgensen R."/>
            <person name="Joshi C."/>
            <person name="Kangasjarvi J."/>
            <person name="Karlsson J."/>
            <person name="Kelleher C."/>
            <person name="Kirkpatrick R."/>
            <person name="Kirst M."/>
            <person name="Kohler A."/>
            <person name="Kalluri U."/>
            <person name="Larimer F."/>
            <person name="Leebens-Mack J."/>
            <person name="Leple J.C."/>
            <person name="Locascio P."/>
            <person name="Lou Y."/>
            <person name="Lucas S."/>
            <person name="Martin F."/>
            <person name="Montanini B."/>
            <person name="Napoli C."/>
            <person name="Nelson D.R."/>
            <person name="Nelson C."/>
            <person name="Nieminen K."/>
            <person name="Nilsson O."/>
            <person name="Pereda V."/>
            <person name="Peter G."/>
            <person name="Philippe R."/>
            <person name="Pilate G."/>
            <person name="Poliakov A."/>
            <person name="Razumovskaya J."/>
            <person name="Richardson P."/>
            <person name="Rinaldi C."/>
            <person name="Ritland K."/>
            <person name="Rouze P."/>
            <person name="Ryaboy D."/>
            <person name="Schmutz J."/>
            <person name="Schrader J."/>
            <person name="Segerman B."/>
            <person name="Shin H."/>
            <person name="Siddiqui A."/>
            <person name="Sterky F."/>
            <person name="Terry A."/>
            <person name="Tsai C.J."/>
            <person name="Uberbacher E."/>
            <person name="Unneberg P."/>
            <person name="Vahala J."/>
            <person name="Wall K."/>
            <person name="Wessler S."/>
            <person name="Yang G."/>
            <person name="Yin T."/>
            <person name="Douglas C."/>
            <person name="Marra M."/>
            <person name="Sandberg G."/>
            <person name="Van de Peer Y."/>
            <person name="Rokhsar D."/>
        </authorList>
    </citation>
    <scope>NUCLEOTIDE SEQUENCE [LARGE SCALE GENOMIC DNA]</scope>
    <source>
        <strain evidence="4">cv. Nisqually</strain>
    </source>
</reference>